<evidence type="ECO:0000313" key="2">
    <source>
        <dbReference type="EMBL" id="TFK78406.1"/>
    </source>
</evidence>
<keyword evidence="3" id="KW-1185">Reference proteome</keyword>
<organism evidence="2 3">
    <name type="scientific">Polyporus arcularius HHB13444</name>
    <dbReference type="NCBI Taxonomy" id="1314778"/>
    <lineage>
        <taxon>Eukaryota</taxon>
        <taxon>Fungi</taxon>
        <taxon>Dikarya</taxon>
        <taxon>Basidiomycota</taxon>
        <taxon>Agaricomycotina</taxon>
        <taxon>Agaricomycetes</taxon>
        <taxon>Polyporales</taxon>
        <taxon>Polyporaceae</taxon>
        <taxon>Polyporus</taxon>
    </lineage>
</organism>
<dbReference type="Proteomes" id="UP000308197">
    <property type="component" value="Unassembled WGS sequence"/>
</dbReference>
<proteinExistence type="predicted"/>
<dbReference type="EMBL" id="ML212558">
    <property type="protein sequence ID" value="TFK78406.1"/>
    <property type="molecule type" value="Genomic_DNA"/>
</dbReference>
<accession>A0A5C3NLN7</accession>
<sequence length="67" mass="7121">MPRSDRYLIVKKIGPTGDKYSCGVLARHTPPSEGYLAYFIQQASQPSTPSEPAGAHDGEDAADQVGS</sequence>
<reference evidence="2 3" key="1">
    <citation type="journal article" date="2019" name="Nat. Ecol. Evol.">
        <title>Megaphylogeny resolves global patterns of mushroom evolution.</title>
        <authorList>
            <person name="Varga T."/>
            <person name="Krizsan K."/>
            <person name="Foldi C."/>
            <person name="Dima B."/>
            <person name="Sanchez-Garcia M."/>
            <person name="Sanchez-Ramirez S."/>
            <person name="Szollosi G.J."/>
            <person name="Szarkandi J.G."/>
            <person name="Papp V."/>
            <person name="Albert L."/>
            <person name="Andreopoulos W."/>
            <person name="Angelini C."/>
            <person name="Antonin V."/>
            <person name="Barry K.W."/>
            <person name="Bougher N.L."/>
            <person name="Buchanan P."/>
            <person name="Buyck B."/>
            <person name="Bense V."/>
            <person name="Catcheside P."/>
            <person name="Chovatia M."/>
            <person name="Cooper J."/>
            <person name="Damon W."/>
            <person name="Desjardin D."/>
            <person name="Finy P."/>
            <person name="Geml J."/>
            <person name="Haridas S."/>
            <person name="Hughes K."/>
            <person name="Justo A."/>
            <person name="Karasinski D."/>
            <person name="Kautmanova I."/>
            <person name="Kiss B."/>
            <person name="Kocsube S."/>
            <person name="Kotiranta H."/>
            <person name="LaButti K.M."/>
            <person name="Lechner B.E."/>
            <person name="Liimatainen K."/>
            <person name="Lipzen A."/>
            <person name="Lukacs Z."/>
            <person name="Mihaltcheva S."/>
            <person name="Morgado L.N."/>
            <person name="Niskanen T."/>
            <person name="Noordeloos M.E."/>
            <person name="Ohm R.A."/>
            <person name="Ortiz-Santana B."/>
            <person name="Ovrebo C."/>
            <person name="Racz N."/>
            <person name="Riley R."/>
            <person name="Savchenko A."/>
            <person name="Shiryaev A."/>
            <person name="Soop K."/>
            <person name="Spirin V."/>
            <person name="Szebenyi C."/>
            <person name="Tomsovsky M."/>
            <person name="Tulloss R.E."/>
            <person name="Uehling J."/>
            <person name="Grigoriev I.V."/>
            <person name="Vagvolgyi C."/>
            <person name="Papp T."/>
            <person name="Martin F.M."/>
            <person name="Miettinen O."/>
            <person name="Hibbett D.S."/>
            <person name="Nagy L.G."/>
        </authorList>
    </citation>
    <scope>NUCLEOTIDE SEQUENCE [LARGE SCALE GENOMIC DNA]</scope>
    <source>
        <strain evidence="2 3">HHB13444</strain>
    </source>
</reference>
<dbReference type="AlphaFoldDB" id="A0A5C3NLN7"/>
<dbReference type="InParanoid" id="A0A5C3NLN7"/>
<protein>
    <submittedName>
        <fullName evidence="2">Uncharacterized protein</fullName>
    </submittedName>
</protein>
<evidence type="ECO:0000313" key="3">
    <source>
        <dbReference type="Proteomes" id="UP000308197"/>
    </source>
</evidence>
<feature type="region of interest" description="Disordered" evidence="1">
    <location>
        <begin position="43"/>
        <end position="67"/>
    </location>
</feature>
<evidence type="ECO:0000256" key="1">
    <source>
        <dbReference type="SAM" id="MobiDB-lite"/>
    </source>
</evidence>
<name>A0A5C3NLN7_9APHY</name>
<gene>
    <name evidence="2" type="ORF">K466DRAFT_592815</name>
</gene>